<dbReference type="AlphaFoldDB" id="A0A0J6VQY2"/>
<dbReference type="Proteomes" id="UP000036313">
    <property type="component" value="Unassembled WGS sequence"/>
</dbReference>
<comment type="caution">
    <text evidence="1">The sequence shown here is derived from an EMBL/GenBank/DDBJ whole genome shotgun (WGS) entry which is preliminary data.</text>
</comment>
<dbReference type="EMBL" id="JYNU01000036">
    <property type="protein sequence ID" value="KMO71892.1"/>
    <property type="molecule type" value="Genomic_DNA"/>
</dbReference>
<proteinExistence type="predicted"/>
<evidence type="ECO:0000313" key="1">
    <source>
        <dbReference type="EMBL" id="KMO71892.1"/>
    </source>
</evidence>
<dbReference type="RefSeq" id="WP_048424538.1">
    <property type="nucleotide sequence ID" value="NZ_JYNU01000036.1"/>
</dbReference>
<gene>
    <name evidence="1" type="ORF">MOBUDSM44075_04178</name>
</gene>
<sequence>MAYELIEAAQTRGRAVNAPHLVALVHTAYQEQITKIGMFEQFNTIKTCVNAGWMDCCLLHM</sequence>
<dbReference type="PATRIC" id="fig|1807.14.peg.4206"/>
<reference evidence="1 2" key="1">
    <citation type="journal article" date="2015" name="Genome Biol. Evol.">
        <title>Characterization of Three Mycobacterium spp. with Potential Use in Bioremediation by Genome Sequencing and Comparative Genomics.</title>
        <authorList>
            <person name="Das S."/>
            <person name="Pettersson B.M."/>
            <person name="Behra P.R."/>
            <person name="Ramesh M."/>
            <person name="Dasgupta S."/>
            <person name="Bhattacharya A."/>
            <person name="Kirsebom L.A."/>
        </authorList>
    </citation>
    <scope>NUCLEOTIDE SEQUENCE [LARGE SCALE GENOMIC DNA]</scope>
    <source>
        <strain evidence="1 2">DSM 44075</strain>
    </source>
</reference>
<name>A0A0J6VQY2_9MYCO</name>
<organism evidence="1 2">
    <name type="scientific">Mycolicibacterium obuense</name>
    <dbReference type="NCBI Taxonomy" id="1807"/>
    <lineage>
        <taxon>Bacteria</taxon>
        <taxon>Bacillati</taxon>
        <taxon>Actinomycetota</taxon>
        <taxon>Actinomycetes</taxon>
        <taxon>Mycobacteriales</taxon>
        <taxon>Mycobacteriaceae</taxon>
        <taxon>Mycolicibacterium</taxon>
    </lineage>
</organism>
<accession>A0A0J6VQY2</accession>
<evidence type="ECO:0000313" key="2">
    <source>
        <dbReference type="Proteomes" id="UP000036313"/>
    </source>
</evidence>
<protein>
    <submittedName>
        <fullName evidence="1">Uncharacterized protein</fullName>
    </submittedName>
</protein>